<gene>
    <name evidence="2" type="ORF">DEO72_LG4g808</name>
</gene>
<dbReference type="AlphaFoldDB" id="A0A4D6LN13"/>
<protein>
    <submittedName>
        <fullName evidence="2">Uncharacterized protein</fullName>
    </submittedName>
</protein>
<accession>A0A4D6LN13</accession>
<sequence>MLALVEDTSAHPRAMCYKCDNESIPPHTRMQPYLESIPDHTDGAPPYTPSNTGHGITPKTPNNTESIPKQQRTQNLSVPSPSLSLRQKSLAQARVSLAQASSLRLGEGSKRKHRHCHSRLGETSSPERDVLSLKVGAPRLSDSSCRQRWANTADLA</sequence>
<proteinExistence type="predicted"/>
<dbReference type="EMBL" id="CP039348">
    <property type="protein sequence ID" value="QCD89858.1"/>
    <property type="molecule type" value="Genomic_DNA"/>
</dbReference>
<feature type="region of interest" description="Disordered" evidence="1">
    <location>
        <begin position="21"/>
        <end position="82"/>
    </location>
</feature>
<keyword evidence="3" id="KW-1185">Reference proteome</keyword>
<reference evidence="2 3" key="1">
    <citation type="submission" date="2019-04" db="EMBL/GenBank/DDBJ databases">
        <title>An improved genome assembly and genetic linkage map for asparagus bean, Vigna unguiculata ssp. sesquipedialis.</title>
        <authorList>
            <person name="Xia Q."/>
            <person name="Zhang R."/>
            <person name="Dong Y."/>
        </authorList>
    </citation>
    <scope>NUCLEOTIDE SEQUENCE [LARGE SCALE GENOMIC DNA]</scope>
    <source>
        <tissue evidence="2">Leaf</tissue>
    </source>
</reference>
<name>A0A4D6LN13_VIGUN</name>
<evidence type="ECO:0000313" key="2">
    <source>
        <dbReference type="EMBL" id="QCD89858.1"/>
    </source>
</evidence>
<organism evidence="2 3">
    <name type="scientific">Vigna unguiculata</name>
    <name type="common">Cowpea</name>
    <dbReference type="NCBI Taxonomy" id="3917"/>
    <lineage>
        <taxon>Eukaryota</taxon>
        <taxon>Viridiplantae</taxon>
        <taxon>Streptophyta</taxon>
        <taxon>Embryophyta</taxon>
        <taxon>Tracheophyta</taxon>
        <taxon>Spermatophyta</taxon>
        <taxon>Magnoliopsida</taxon>
        <taxon>eudicotyledons</taxon>
        <taxon>Gunneridae</taxon>
        <taxon>Pentapetalae</taxon>
        <taxon>rosids</taxon>
        <taxon>fabids</taxon>
        <taxon>Fabales</taxon>
        <taxon>Fabaceae</taxon>
        <taxon>Papilionoideae</taxon>
        <taxon>50 kb inversion clade</taxon>
        <taxon>NPAAA clade</taxon>
        <taxon>indigoferoid/millettioid clade</taxon>
        <taxon>Phaseoleae</taxon>
        <taxon>Vigna</taxon>
    </lineage>
</organism>
<feature type="region of interest" description="Disordered" evidence="1">
    <location>
        <begin position="102"/>
        <end position="130"/>
    </location>
</feature>
<evidence type="ECO:0000256" key="1">
    <source>
        <dbReference type="SAM" id="MobiDB-lite"/>
    </source>
</evidence>
<feature type="compositionally biased region" description="Polar residues" evidence="1">
    <location>
        <begin position="49"/>
        <end position="82"/>
    </location>
</feature>
<dbReference type="Proteomes" id="UP000501690">
    <property type="component" value="Linkage Group LG4"/>
</dbReference>
<evidence type="ECO:0000313" key="3">
    <source>
        <dbReference type="Proteomes" id="UP000501690"/>
    </source>
</evidence>